<feature type="signal peptide" evidence="1">
    <location>
        <begin position="1"/>
        <end position="20"/>
    </location>
</feature>
<keyword evidence="3" id="KW-1185">Reference proteome</keyword>
<comment type="caution">
    <text evidence="2">The sequence shown here is derived from an EMBL/GenBank/DDBJ whole genome shotgun (WGS) entry which is preliminary data.</text>
</comment>
<dbReference type="PANTHER" id="PTHR35040:SF9">
    <property type="entry name" value="4-LIKE CELL SURFACE PROTEIN, PUTATIVE (AFU_ORTHOLOGUE AFUA_4G14080)-RELATED"/>
    <property type="match status" value="1"/>
</dbReference>
<dbReference type="Pfam" id="PF12138">
    <property type="entry name" value="Spherulin4"/>
    <property type="match status" value="1"/>
</dbReference>
<dbReference type="EMBL" id="JAPQKL010000005">
    <property type="protein sequence ID" value="KAJ5129514.1"/>
    <property type="molecule type" value="Genomic_DNA"/>
</dbReference>
<feature type="chain" id="PRO_5040787307" evidence="1">
    <location>
        <begin position="21"/>
        <end position="267"/>
    </location>
</feature>
<reference evidence="2" key="1">
    <citation type="submission" date="2022-11" db="EMBL/GenBank/DDBJ databases">
        <authorList>
            <person name="Petersen C."/>
        </authorList>
    </citation>
    <scope>NUCLEOTIDE SEQUENCE</scope>
    <source>
        <strain evidence="2">IBT 22155</strain>
    </source>
</reference>
<accession>A0A9W9KZY7</accession>
<dbReference type="OrthoDB" id="5342184at2759"/>
<protein>
    <submittedName>
        <fullName evidence="2">Cell surface spherulin 4-like protein</fullName>
    </submittedName>
</protein>
<dbReference type="Proteomes" id="UP001149079">
    <property type="component" value="Unassembled WGS sequence"/>
</dbReference>
<name>A0A9W9KZY7_9EURO</name>
<dbReference type="PANTHER" id="PTHR35040">
    <property type="match status" value="1"/>
</dbReference>
<sequence length="267" mass="28936">MLRFLSILATVLFLPSPSLSTGLLIPLYSYPGTDAWDPIYTSIATYPTIPFYLIINPSSGPGQTTYPEAAFITSIAKINSYPNARVLGYTHTSRGTRPSTEVEDDIAAYANWSSYKEHNIALSGIFFDQVSDGEDGTKLAYFQSMAEMAKKNGLETVVFNPGVRVVGDVEGWFKAADLVVECEDTYDNWLALGPEEHFAKEGDYGKDAVILNRTPVEADIGGVVGVAKGLGIGAIYLTHDEDYMSYASVPKVAVAIAQGRRIPRAGV</sequence>
<evidence type="ECO:0000313" key="3">
    <source>
        <dbReference type="Proteomes" id="UP001149079"/>
    </source>
</evidence>
<proteinExistence type="predicted"/>
<dbReference type="AlphaFoldDB" id="A0A9W9KZY7"/>
<evidence type="ECO:0000313" key="2">
    <source>
        <dbReference type="EMBL" id="KAJ5129514.1"/>
    </source>
</evidence>
<reference evidence="2" key="2">
    <citation type="journal article" date="2023" name="IMA Fungus">
        <title>Comparative genomic study of the Penicillium genus elucidates a diverse pangenome and 15 lateral gene transfer events.</title>
        <authorList>
            <person name="Petersen C."/>
            <person name="Sorensen T."/>
            <person name="Nielsen M.R."/>
            <person name="Sondergaard T.E."/>
            <person name="Sorensen J.L."/>
            <person name="Fitzpatrick D.A."/>
            <person name="Frisvad J.C."/>
            <person name="Nielsen K.L."/>
        </authorList>
    </citation>
    <scope>NUCLEOTIDE SEQUENCE</scope>
    <source>
        <strain evidence="2">IBT 22155</strain>
    </source>
</reference>
<evidence type="ECO:0000256" key="1">
    <source>
        <dbReference type="SAM" id="SignalP"/>
    </source>
</evidence>
<organism evidence="2 3">
    <name type="scientific">Penicillium bovifimosum</name>
    <dbReference type="NCBI Taxonomy" id="126998"/>
    <lineage>
        <taxon>Eukaryota</taxon>
        <taxon>Fungi</taxon>
        <taxon>Dikarya</taxon>
        <taxon>Ascomycota</taxon>
        <taxon>Pezizomycotina</taxon>
        <taxon>Eurotiomycetes</taxon>
        <taxon>Eurotiomycetidae</taxon>
        <taxon>Eurotiales</taxon>
        <taxon>Aspergillaceae</taxon>
        <taxon>Penicillium</taxon>
    </lineage>
</organism>
<gene>
    <name evidence="2" type="ORF">N7515_005553</name>
</gene>
<dbReference type="InterPro" id="IPR021986">
    <property type="entry name" value="Spherulin4"/>
</dbReference>
<dbReference type="GeneID" id="81405467"/>
<keyword evidence="1" id="KW-0732">Signal</keyword>
<dbReference type="RefSeq" id="XP_056519893.1">
    <property type="nucleotide sequence ID" value="XM_056666297.1"/>
</dbReference>